<comment type="caution">
    <text evidence="2">The sequence shown here is derived from an EMBL/GenBank/DDBJ whole genome shotgun (WGS) entry which is preliminary data.</text>
</comment>
<sequence>MRPLRPFVAALCAAALLLGLAACGDDGAAAADGPRPLSSFDLVVVASESNDPLAADLYGVTLDPLTAVRITHDKKISTVDALDGRVVVAAADGAVDQLALVTPAGDLTEIPGLGRPFAYNPSFVDNHTLMFDDVLVPEEDLRVNRTLLFDETLQVKSTLFQTEDNLISSAPGPDGQVALVRTRKNGRESVVIRAADGATREMAISGDIGELLWGPTSRYIAVAMNNVERKKGDDPSAALILLDPVAGKQLQLGLSQPLAWNPDGSRLLVRRTGDPTGSQLAWFDPSDPQGELGSIGGITNLVIYSGAWVA</sequence>
<feature type="signal peptide" evidence="1">
    <location>
        <begin position="1"/>
        <end position="24"/>
    </location>
</feature>
<feature type="chain" id="PRO_5045350604" evidence="1">
    <location>
        <begin position="25"/>
        <end position="310"/>
    </location>
</feature>
<gene>
    <name evidence="2" type="ORF">GCM10009547_45230</name>
</gene>
<dbReference type="SUPFAM" id="SSF82171">
    <property type="entry name" value="DPP6 N-terminal domain-like"/>
    <property type="match status" value="1"/>
</dbReference>
<organism evidence="2 3">
    <name type="scientific">Sporichthya brevicatena</name>
    <dbReference type="NCBI Taxonomy" id="171442"/>
    <lineage>
        <taxon>Bacteria</taxon>
        <taxon>Bacillati</taxon>
        <taxon>Actinomycetota</taxon>
        <taxon>Actinomycetes</taxon>
        <taxon>Sporichthyales</taxon>
        <taxon>Sporichthyaceae</taxon>
        <taxon>Sporichthya</taxon>
    </lineage>
</organism>
<keyword evidence="3" id="KW-1185">Reference proteome</keyword>
<evidence type="ECO:0000256" key="1">
    <source>
        <dbReference type="SAM" id="SignalP"/>
    </source>
</evidence>
<dbReference type="EMBL" id="BAAAHE010000049">
    <property type="protein sequence ID" value="GAA0635979.1"/>
    <property type="molecule type" value="Genomic_DNA"/>
</dbReference>
<evidence type="ECO:0000313" key="3">
    <source>
        <dbReference type="Proteomes" id="UP001500957"/>
    </source>
</evidence>
<reference evidence="2 3" key="1">
    <citation type="journal article" date="2019" name="Int. J. Syst. Evol. Microbiol.">
        <title>The Global Catalogue of Microorganisms (GCM) 10K type strain sequencing project: providing services to taxonomists for standard genome sequencing and annotation.</title>
        <authorList>
            <consortium name="The Broad Institute Genomics Platform"/>
            <consortium name="The Broad Institute Genome Sequencing Center for Infectious Disease"/>
            <person name="Wu L."/>
            <person name="Ma J."/>
        </authorList>
    </citation>
    <scope>NUCLEOTIDE SEQUENCE [LARGE SCALE GENOMIC DNA]</scope>
    <source>
        <strain evidence="2 3">JCM 10671</strain>
    </source>
</reference>
<evidence type="ECO:0000313" key="2">
    <source>
        <dbReference type="EMBL" id="GAA0635979.1"/>
    </source>
</evidence>
<dbReference type="RefSeq" id="WP_344609093.1">
    <property type="nucleotide sequence ID" value="NZ_BAAAHE010000049.1"/>
</dbReference>
<proteinExistence type="predicted"/>
<keyword evidence="1" id="KW-0732">Signal</keyword>
<name>A0ABN1HB17_9ACTN</name>
<accession>A0ABN1HB17</accession>
<dbReference type="PROSITE" id="PS51257">
    <property type="entry name" value="PROKAR_LIPOPROTEIN"/>
    <property type="match status" value="1"/>
</dbReference>
<dbReference type="Proteomes" id="UP001500957">
    <property type="component" value="Unassembled WGS sequence"/>
</dbReference>
<protein>
    <submittedName>
        <fullName evidence="2">Uncharacterized protein</fullName>
    </submittedName>
</protein>